<sequence>MKKIGLVGGIVGALSAAVIGFAGQAQAAVGVPDVIALSPGSGVYDNDSNYPWRDQLFPRVKVPQVDTSVRN</sequence>
<dbReference type="Proteomes" id="UP000220340">
    <property type="component" value="Unassembled WGS sequence"/>
</dbReference>
<evidence type="ECO:0000313" key="3">
    <source>
        <dbReference type="EMBL" id="PEG54716.1"/>
    </source>
</evidence>
<comment type="caution">
    <text evidence="3">The sequence shown here is derived from an EMBL/GenBank/DDBJ whole genome shotgun (WGS) entry which is preliminary data.</text>
</comment>
<proteinExistence type="predicted"/>
<dbReference type="Proteomes" id="UP000191039">
    <property type="component" value="Unassembled WGS sequence"/>
</dbReference>
<protein>
    <submittedName>
        <fullName evidence="3">Uncharacterized protein</fullName>
    </submittedName>
</protein>
<reference evidence="3 5" key="2">
    <citation type="submission" date="2017-10" db="EMBL/GenBank/DDBJ databases">
        <title>The new phylogeny of genus Mycobacterium.</title>
        <authorList>
            <person name="Tortoli E."/>
            <person name="Trovato A."/>
            <person name="Cirillo D.M."/>
        </authorList>
    </citation>
    <scope>NUCLEOTIDE SEQUENCE [LARGE SCALE GENOMIC DNA]</scope>
    <source>
        <strain evidence="3 5">IP141170001</strain>
    </source>
</reference>
<dbReference type="EMBL" id="MIJD01000550">
    <property type="protein sequence ID" value="OPE45101.1"/>
    <property type="molecule type" value="Genomic_DNA"/>
</dbReference>
<evidence type="ECO:0000313" key="4">
    <source>
        <dbReference type="Proteomes" id="UP000191039"/>
    </source>
</evidence>
<evidence type="ECO:0000256" key="1">
    <source>
        <dbReference type="SAM" id="SignalP"/>
    </source>
</evidence>
<name>A0A1Q4H5X9_9MYCO</name>
<keyword evidence="5" id="KW-1185">Reference proteome</keyword>
<dbReference type="EMBL" id="PDCR01000010">
    <property type="protein sequence ID" value="PEG54716.1"/>
    <property type="molecule type" value="Genomic_DNA"/>
</dbReference>
<organism evidence="3 5">
    <name type="scientific">Mycolicibacterium diernhoferi</name>
    <dbReference type="NCBI Taxonomy" id="1801"/>
    <lineage>
        <taxon>Bacteria</taxon>
        <taxon>Bacillati</taxon>
        <taxon>Actinomycetota</taxon>
        <taxon>Actinomycetes</taxon>
        <taxon>Mycobacteriales</taxon>
        <taxon>Mycobacteriaceae</taxon>
        <taxon>Mycolicibacterium</taxon>
    </lineage>
</organism>
<evidence type="ECO:0000313" key="2">
    <source>
        <dbReference type="EMBL" id="OPE45101.1"/>
    </source>
</evidence>
<evidence type="ECO:0000313" key="5">
    <source>
        <dbReference type="Proteomes" id="UP000220340"/>
    </source>
</evidence>
<accession>A0A1Q4H5X9</accession>
<dbReference type="AlphaFoldDB" id="A0A1Q4H5X9"/>
<gene>
    <name evidence="2" type="ORF">BV510_29120</name>
    <name evidence="3" type="ORF">CRI78_09405</name>
</gene>
<reference evidence="2 4" key="1">
    <citation type="submission" date="2016-09" db="EMBL/GenBank/DDBJ databases">
        <title>genome sequences of unsequenced Mycobacteria.</title>
        <authorList>
            <person name="Greninger A.L."/>
            <person name="Jerome K.R."/>
            <person name="Mcnair B."/>
            <person name="Wallis C."/>
            <person name="Fang F."/>
        </authorList>
    </citation>
    <scope>NUCLEOTIDE SEQUENCE [LARGE SCALE GENOMIC DNA]</scope>
    <source>
        <strain evidence="2 4">BM1</strain>
    </source>
</reference>
<feature type="chain" id="PRO_5011898856" evidence="1">
    <location>
        <begin position="28"/>
        <end position="71"/>
    </location>
</feature>
<feature type="signal peptide" evidence="1">
    <location>
        <begin position="1"/>
        <end position="27"/>
    </location>
</feature>
<dbReference type="OrthoDB" id="4750653at2"/>
<keyword evidence="1" id="KW-0732">Signal</keyword>
<dbReference type="RefSeq" id="WP_073859091.1">
    <property type="nucleotide sequence ID" value="NZ_BAAATC010000015.1"/>
</dbReference>
<dbReference type="STRING" id="1801.BRW64_24625"/>